<feature type="region of interest" description="Disordered" evidence="1">
    <location>
        <begin position="114"/>
        <end position="157"/>
    </location>
</feature>
<evidence type="ECO:0000313" key="3">
    <source>
        <dbReference type="Proteomes" id="UP000008710"/>
    </source>
</evidence>
<feature type="compositionally biased region" description="Basic and acidic residues" evidence="1">
    <location>
        <begin position="119"/>
        <end position="129"/>
    </location>
</feature>
<geneLocation type="plasmid" evidence="2 3">
    <name>pRHL2</name>
</geneLocation>
<reference evidence="3" key="1">
    <citation type="journal article" date="2006" name="Proc. Natl. Acad. Sci. U.S.A.">
        <title>The complete genome of Rhodococcus sp. RHA1 provides insights into a catabolic powerhouse.</title>
        <authorList>
            <person name="McLeod M.P."/>
            <person name="Warren R.L."/>
            <person name="Hsiao W.W.L."/>
            <person name="Araki N."/>
            <person name="Myhre M."/>
            <person name="Fernandes C."/>
            <person name="Miyazawa D."/>
            <person name="Wong W."/>
            <person name="Lillquist A.L."/>
            <person name="Wang D."/>
            <person name="Dosanjh M."/>
            <person name="Hara H."/>
            <person name="Petrescu A."/>
            <person name="Morin R.D."/>
            <person name="Yang G."/>
            <person name="Stott J.M."/>
            <person name="Schein J.E."/>
            <person name="Shin H."/>
            <person name="Smailus D."/>
            <person name="Siddiqui A.S."/>
            <person name="Marra M.A."/>
            <person name="Jones S.J.M."/>
            <person name="Holt R."/>
            <person name="Brinkman F.S.L."/>
            <person name="Miyauchi K."/>
            <person name="Fukuda M."/>
            <person name="Davies J.E."/>
            <person name="Mohn W.W."/>
            <person name="Eltis L.D."/>
        </authorList>
    </citation>
    <scope>NUCLEOTIDE SEQUENCE [LARGE SCALE GENOMIC DNA]</scope>
    <source>
        <strain evidence="3">RHA1</strain>
    </source>
</reference>
<dbReference type="EMBL" id="CP000433">
    <property type="protein sequence ID" value="ABH00438.1"/>
    <property type="molecule type" value="Genomic_DNA"/>
</dbReference>
<accession>Q0RW98</accession>
<dbReference type="KEGG" id="rha:RHA1_ro10245"/>
<dbReference type="AlphaFoldDB" id="Q0RW98"/>
<evidence type="ECO:0000256" key="1">
    <source>
        <dbReference type="SAM" id="MobiDB-lite"/>
    </source>
</evidence>
<proteinExistence type="predicted"/>
<feature type="compositionally biased region" description="Low complexity" evidence="1">
    <location>
        <begin position="134"/>
        <end position="144"/>
    </location>
</feature>
<name>Q0RW98_RHOJR</name>
<organism evidence="2 3">
    <name type="scientific">Rhodococcus jostii (strain RHA1)</name>
    <dbReference type="NCBI Taxonomy" id="101510"/>
    <lineage>
        <taxon>Bacteria</taxon>
        <taxon>Bacillati</taxon>
        <taxon>Actinomycetota</taxon>
        <taxon>Actinomycetes</taxon>
        <taxon>Mycobacteriales</taxon>
        <taxon>Nocardiaceae</taxon>
        <taxon>Rhodococcus</taxon>
    </lineage>
</organism>
<evidence type="ECO:0000313" key="2">
    <source>
        <dbReference type="EMBL" id="ABH00438.1"/>
    </source>
</evidence>
<dbReference type="Proteomes" id="UP000008710">
    <property type="component" value="Plasmid pRHL2"/>
</dbReference>
<sequence length="194" mass="21965">MESSSPFTINDVLTLTVSIPGMGSIAVHAVVRSGGMGPPHGRNRVTIAARPVHAFAHLEGEYRKPLRAFLPLNNHPAVPHRRFAHNPGIQPRSRVECDDRDERRHILVARPTMFSLHRPPRDDGSESTRRNRRQLGTTTRPTGQRQRREQRHTFVAAPHRECHLRRCGRRQEMLMVVHRGPSGSECGTSRVSPR</sequence>
<dbReference type="HOGENOM" id="CLU_1401510_0_0_11"/>
<gene>
    <name evidence="2" type="ordered locus">RHA1_ro10245</name>
</gene>
<protein>
    <submittedName>
        <fullName evidence="2">Uncharacterized protein</fullName>
    </submittedName>
</protein>
<keyword evidence="2" id="KW-0614">Plasmid</keyword>